<comment type="subunit">
    <text evidence="6">Homodimer.</text>
</comment>
<feature type="binding site" evidence="6">
    <location>
        <position position="132"/>
    </location>
    <ligand>
        <name>substrate</name>
    </ligand>
</feature>
<feature type="binding site" evidence="6 7">
    <location>
        <position position="194"/>
    </location>
    <ligand>
        <name>FMN</name>
        <dbReference type="ChEBI" id="CHEBI:58210"/>
    </ligand>
</feature>
<feature type="binding site" evidence="6 7">
    <location>
        <position position="204"/>
    </location>
    <ligand>
        <name>FMN</name>
        <dbReference type="ChEBI" id="CHEBI:58210"/>
    </ligand>
</feature>
<evidence type="ECO:0000256" key="3">
    <source>
        <dbReference type="ARBA" id="ARBA00022643"/>
    </source>
</evidence>
<dbReference type="InterPro" id="IPR019740">
    <property type="entry name" value="Pyridox_Oxase_CS"/>
</dbReference>
<comment type="cofactor">
    <cofactor evidence="6 7">
        <name>FMN</name>
        <dbReference type="ChEBI" id="CHEBI:58210"/>
    </cofactor>
    <text evidence="6 7">Binds 1 FMN per subunit.</text>
</comment>
<name>A0A1E3W9Q3_9HYPH</name>
<keyword evidence="4 6" id="KW-0560">Oxidoreductase</keyword>
<evidence type="ECO:0000313" key="11">
    <source>
        <dbReference type="Proteomes" id="UP000095042"/>
    </source>
</evidence>
<evidence type="ECO:0000256" key="6">
    <source>
        <dbReference type="HAMAP-Rule" id="MF_01629"/>
    </source>
</evidence>
<feature type="binding site" evidence="6 7">
    <location>
        <begin position="85"/>
        <end position="86"/>
    </location>
    <ligand>
        <name>FMN</name>
        <dbReference type="ChEBI" id="CHEBI:58210"/>
    </ligand>
</feature>
<proteinExistence type="inferred from homology"/>
<evidence type="ECO:0000256" key="7">
    <source>
        <dbReference type="PIRSR" id="PIRSR000190-2"/>
    </source>
</evidence>
<feature type="binding site" evidence="6">
    <location>
        <position position="75"/>
    </location>
    <ligand>
        <name>substrate</name>
    </ligand>
</feature>
<dbReference type="InterPro" id="IPR019576">
    <property type="entry name" value="Pyridoxamine_oxidase_dimer_C"/>
</dbReference>
<evidence type="ECO:0000256" key="4">
    <source>
        <dbReference type="ARBA" id="ARBA00023002"/>
    </source>
</evidence>
<dbReference type="PIRSF" id="PIRSF000190">
    <property type="entry name" value="Pyd_amn-ph_oxd"/>
    <property type="match status" value="1"/>
</dbReference>
<dbReference type="Proteomes" id="UP000095042">
    <property type="component" value="Unassembled WGS sequence"/>
</dbReference>
<feature type="binding site" evidence="6 7">
    <location>
        <position position="92"/>
    </location>
    <ligand>
        <name>FMN</name>
        <dbReference type="ChEBI" id="CHEBI:58210"/>
    </ligand>
</feature>
<protein>
    <recommendedName>
        <fullName evidence="6">Pyridoxine/pyridoxamine 5'-phosphate oxidase</fullName>
        <ecNumber evidence="6">1.4.3.5</ecNumber>
    </recommendedName>
    <alternativeName>
        <fullName evidence="6">PNP/PMP oxidase</fullName>
        <shortName evidence="6">PNPOx</shortName>
    </alternativeName>
    <alternativeName>
        <fullName evidence="6">Pyridoxal 5'-phosphate synthase</fullName>
    </alternativeName>
</protein>
<comment type="caution">
    <text evidence="10">The sequence shown here is derived from an EMBL/GenBank/DDBJ whole genome shotgun (WGS) entry which is preliminary data.</text>
</comment>
<accession>A0A1E3W9Q3</accession>
<evidence type="ECO:0000256" key="5">
    <source>
        <dbReference type="ARBA" id="ARBA00023096"/>
    </source>
</evidence>
<evidence type="ECO:0000259" key="8">
    <source>
        <dbReference type="Pfam" id="PF01243"/>
    </source>
</evidence>
<evidence type="ECO:0000259" key="9">
    <source>
        <dbReference type="Pfam" id="PF10590"/>
    </source>
</evidence>
<dbReference type="AlphaFoldDB" id="A0A1E3W9Q3"/>
<dbReference type="Gene3D" id="2.30.110.10">
    <property type="entry name" value="Electron Transport, Fmn-binding Protein, Chain A"/>
    <property type="match status" value="1"/>
</dbReference>
<comment type="similarity">
    <text evidence="1 6">Belongs to the pyridoxamine 5'-phosphate oxidase family.</text>
</comment>
<dbReference type="InterPro" id="IPR012349">
    <property type="entry name" value="Split_barrel_FMN-bd"/>
</dbReference>
<sequence length="223" mass="25146">MAVPAGDFFLKPAAWISDGRKMTEIQDFTAAEDPFALFQAWFAEAGKTEPADPDAMAVATVDPHGLPNVRMILLKGADERGFVFYTNCESAKGQELGANPKAALLFYWKSLGRQIRVRGPIAPVTDAEADAYFATRHRESRIGAWASQQSRPLESRAALEEAVARYTQEFADTAVPRPLHWHGYRVLPVEIEFWQNGAYRLHDRIVFRRAEPDDPWTKMRLNP</sequence>
<keyword evidence="3 6" id="KW-0288">FMN</keyword>
<feature type="domain" description="Pyridoxamine 5'-phosphate oxidase N-terminal" evidence="8">
    <location>
        <begin position="47"/>
        <end position="166"/>
    </location>
</feature>
<keyword evidence="2 6" id="KW-0285">Flavoprotein</keyword>
<feature type="binding site" evidence="6 7">
    <location>
        <position position="114"/>
    </location>
    <ligand>
        <name>FMN</name>
        <dbReference type="ChEBI" id="CHEBI:58210"/>
    </ligand>
</feature>
<feature type="domain" description="Pyridoxine 5'-phosphate oxidase dimerisation C-terminal" evidence="9">
    <location>
        <begin position="181"/>
        <end position="223"/>
    </location>
</feature>
<dbReference type="PROSITE" id="PS01064">
    <property type="entry name" value="PYRIDOX_OXIDASE"/>
    <property type="match status" value="1"/>
</dbReference>
<dbReference type="SUPFAM" id="SSF50475">
    <property type="entry name" value="FMN-binding split barrel"/>
    <property type="match status" value="1"/>
</dbReference>
<dbReference type="Pfam" id="PF01243">
    <property type="entry name" value="PNPOx_N"/>
    <property type="match status" value="1"/>
</dbReference>
<gene>
    <name evidence="6" type="primary">pdxH</name>
    <name evidence="10" type="ORF">AUC71_14965</name>
</gene>
<feature type="binding site" evidence="6 7">
    <location>
        <begin position="70"/>
        <end position="75"/>
    </location>
    <ligand>
        <name>FMN</name>
        <dbReference type="ChEBI" id="CHEBI:58210"/>
    </ligand>
</feature>
<dbReference type="EMBL" id="LPWD01000289">
    <property type="protein sequence ID" value="ODS02506.1"/>
    <property type="molecule type" value="Genomic_DNA"/>
</dbReference>
<feature type="binding site" evidence="6 7">
    <location>
        <begin position="149"/>
        <end position="150"/>
    </location>
    <ligand>
        <name>FMN</name>
        <dbReference type="ChEBI" id="CHEBI:58210"/>
    </ligand>
</feature>
<comment type="catalytic activity">
    <reaction evidence="6">
        <text>pyridoxamine 5'-phosphate + O2 + H2O = pyridoxal 5'-phosphate + H2O2 + NH4(+)</text>
        <dbReference type="Rhea" id="RHEA:15817"/>
        <dbReference type="ChEBI" id="CHEBI:15377"/>
        <dbReference type="ChEBI" id="CHEBI:15379"/>
        <dbReference type="ChEBI" id="CHEBI:16240"/>
        <dbReference type="ChEBI" id="CHEBI:28938"/>
        <dbReference type="ChEBI" id="CHEBI:58451"/>
        <dbReference type="ChEBI" id="CHEBI:597326"/>
        <dbReference type="EC" id="1.4.3.5"/>
    </reaction>
</comment>
<keyword evidence="11" id="KW-1185">Reference proteome</keyword>
<comment type="function">
    <text evidence="6">Catalyzes the oxidation of either pyridoxine 5'-phosphate (PNP) or pyridoxamine 5'-phosphate (PMP) into pyridoxal 5'-phosphate (PLP).</text>
</comment>
<reference evidence="10 11" key="1">
    <citation type="journal article" date="2016" name="Environ. Microbiol.">
        <title>New Methyloceanibacter diversity from North Sea sediments includes methanotroph containing solely the soluble methane monooxygenase.</title>
        <authorList>
            <person name="Vekeman B."/>
            <person name="Kerckhof F.M."/>
            <person name="Cremers G."/>
            <person name="de Vos P."/>
            <person name="Vandamme P."/>
            <person name="Boon N."/>
            <person name="Op den Camp H.J."/>
            <person name="Heylen K."/>
        </authorList>
    </citation>
    <scope>NUCLEOTIDE SEQUENCE [LARGE SCALE GENOMIC DNA]</scope>
    <source>
        <strain evidence="10 11">R-67177</strain>
    </source>
</reference>
<dbReference type="Pfam" id="PF10590">
    <property type="entry name" value="PNP_phzG_C"/>
    <property type="match status" value="1"/>
</dbReference>
<evidence type="ECO:0000256" key="2">
    <source>
        <dbReference type="ARBA" id="ARBA00022630"/>
    </source>
</evidence>
<dbReference type="NCBIfam" id="TIGR00558">
    <property type="entry name" value="pdxH"/>
    <property type="match status" value="1"/>
</dbReference>
<dbReference type="UniPathway" id="UPA01068">
    <property type="reaction ID" value="UER00304"/>
</dbReference>
<dbReference type="GO" id="GO:0008615">
    <property type="term" value="P:pyridoxine biosynthetic process"/>
    <property type="evidence" value="ECO:0007669"/>
    <property type="project" value="UniProtKB-UniRule"/>
</dbReference>
<feature type="binding site" evidence="6">
    <location>
        <position position="140"/>
    </location>
    <ligand>
        <name>substrate</name>
    </ligand>
</feature>
<dbReference type="PANTHER" id="PTHR10851">
    <property type="entry name" value="PYRIDOXINE-5-PHOSPHATE OXIDASE"/>
    <property type="match status" value="1"/>
</dbReference>
<dbReference type="EC" id="1.4.3.5" evidence="6"/>
<dbReference type="HAMAP" id="MF_01629">
    <property type="entry name" value="PdxH"/>
    <property type="match status" value="1"/>
</dbReference>
<dbReference type="PANTHER" id="PTHR10851:SF0">
    <property type="entry name" value="PYRIDOXINE-5'-PHOSPHATE OXIDASE"/>
    <property type="match status" value="1"/>
</dbReference>
<dbReference type="NCBIfam" id="NF004231">
    <property type="entry name" value="PRK05679.1"/>
    <property type="match status" value="1"/>
</dbReference>
<dbReference type="GO" id="GO:0010181">
    <property type="term" value="F:FMN binding"/>
    <property type="evidence" value="ECO:0007669"/>
    <property type="project" value="UniProtKB-UniRule"/>
</dbReference>
<feature type="binding site" evidence="6">
    <location>
        <begin position="200"/>
        <end position="202"/>
    </location>
    <ligand>
        <name>substrate</name>
    </ligand>
</feature>
<feature type="binding site" evidence="6">
    <location>
        <position position="136"/>
    </location>
    <ligand>
        <name>substrate</name>
    </ligand>
</feature>
<comment type="pathway">
    <text evidence="6">Cofactor metabolism; pyridoxal 5'-phosphate salvage; pyridoxal 5'-phosphate from pyridoxamine 5'-phosphate: step 1/1.</text>
</comment>
<comment type="caution">
    <text evidence="6">Lacks conserved residue(s) required for the propagation of feature annotation.</text>
</comment>
<evidence type="ECO:0000313" key="10">
    <source>
        <dbReference type="EMBL" id="ODS02506.1"/>
    </source>
</evidence>
<dbReference type="GO" id="GO:0004733">
    <property type="term" value="F:pyridoxamine phosphate oxidase activity"/>
    <property type="evidence" value="ECO:0007669"/>
    <property type="project" value="UniProtKB-UniRule"/>
</dbReference>
<dbReference type="InterPro" id="IPR011576">
    <property type="entry name" value="Pyridox_Oxase_N"/>
</dbReference>
<comment type="catalytic activity">
    <reaction evidence="6">
        <text>pyridoxine 5'-phosphate + O2 = pyridoxal 5'-phosphate + H2O2</text>
        <dbReference type="Rhea" id="RHEA:15149"/>
        <dbReference type="ChEBI" id="CHEBI:15379"/>
        <dbReference type="ChEBI" id="CHEBI:16240"/>
        <dbReference type="ChEBI" id="CHEBI:58589"/>
        <dbReference type="ChEBI" id="CHEBI:597326"/>
        <dbReference type="EC" id="1.4.3.5"/>
    </reaction>
</comment>
<keyword evidence="5 6" id="KW-0664">Pyridoxine biosynthesis</keyword>
<dbReference type="InterPro" id="IPR000659">
    <property type="entry name" value="Pyridox_Oxase"/>
</dbReference>
<organism evidence="10 11">
    <name type="scientific">Methyloceanibacter marginalis</name>
    <dbReference type="NCBI Taxonomy" id="1774971"/>
    <lineage>
        <taxon>Bacteria</taxon>
        <taxon>Pseudomonadati</taxon>
        <taxon>Pseudomonadota</taxon>
        <taxon>Alphaproteobacteria</taxon>
        <taxon>Hyphomicrobiales</taxon>
        <taxon>Hyphomicrobiaceae</taxon>
        <taxon>Methyloceanibacter</taxon>
    </lineage>
</organism>
<evidence type="ECO:0000256" key="1">
    <source>
        <dbReference type="ARBA" id="ARBA00007301"/>
    </source>
</evidence>
<comment type="pathway">
    <text evidence="6">Cofactor metabolism; pyridoxal 5'-phosphate salvage; pyridoxal 5'-phosphate from pyridoxine 5'-phosphate: step 1/1.</text>
</comment>